<name>A0ABY8U9V9_TETOB</name>
<feature type="transmembrane region" description="Helical" evidence="5">
    <location>
        <begin position="103"/>
        <end position="120"/>
    </location>
</feature>
<protein>
    <recommendedName>
        <fullName evidence="9">Peptidase S54 rhomboid domain-containing protein</fullName>
    </recommendedName>
</protein>
<dbReference type="InterPro" id="IPR035952">
    <property type="entry name" value="Rhomboid-like_sf"/>
</dbReference>
<reference evidence="7 8" key="1">
    <citation type="submission" date="2023-05" db="EMBL/GenBank/DDBJ databases">
        <title>A 100% complete, gapless, phased diploid assembly of the Scenedesmus obliquus UTEX 3031 genome.</title>
        <authorList>
            <person name="Biondi T.C."/>
            <person name="Hanschen E.R."/>
            <person name="Kwon T."/>
            <person name="Eng W."/>
            <person name="Kruse C.P.S."/>
            <person name="Koehler S.I."/>
            <person name="Kunde Y."/>
            <person name="Gleasner C.D."/>
            <person name="You Mak K.T."/>
            <person name="Polle J."/>
            <person name="Hovde B.T."/>
            <person name="Starkenburg S.R."/>
        </authorList>
    </citation>
    <scope>NUCLEOTIDE SEQUENCE [LARGE SCALE GENOMIC DNA]</scope>
    <source>
        <strain evidence="7 8">DOE0152z</strain>
    </source>
</reference>
<keyword evidence="8" id="KW-1185">Reference proteome</keyword>
<dbReference type="Gene3D" id="1.20.1540.10">
    <property type="entry name" value="Rhomboid-like"/>
    <property type="match status" value="1"/>
</dbReference>
<keyword evidence="3 5" id="KW-1133">Transmembrane helix</keyword>
<keyword evidence="2 5" id="KW-0812">Transmembrane</keyword>
<accession>A0ABY8U9V9</accession>
<feature type="chain" id="PRO_5045466318" description="Peptidase S54 rhomboid domain-containing protein" evidence="6">
    <location>
        <begin position="20"/>
        <end position="254"/>
    </location>
</feature>
<feature type="transmembrane region" description="Helical" evidence="5">
    <location>
        <begin position="229"/>
        <end position="251"/>
    </location>
</feature>
<gene>
    <name evidence="7" type="ORF">OEZ85_009464</name>
</gene>
<feature type="transmembrane region" description="Helical" evidence="5">
    <location>
        <begin position="205"/>
        <end position="223"/>
    </location>
</feature>
<dbReference type="EMBL" id="CP126216">
    <property type="protein sequence ID" value="WIA17975.1"/>
    <property type="molecule type" value="Genomic_DNA"/>
</dbReference>
<evidence type="ECO:0000256" key="1">
    <source>
        <dbReference type="ARBA" id="ARBA00004141"/>
    </source>
</evidence>
<evidence type="ECO:0000313" key="8">
    <source>
        <dbReference type="Proteomes" id="UP001244341"/>
    </source>
</evidence>
<evidence type="ECO:0000256" key="5">
    <source>
        <dbReference type="SAM" id="Phobius"/>
    </source>
</evidence>
<feature type="transmembrane region" description="Helical" evidence="5">
    <location>
        <begin position="126"/>
        <end position="145"/>
    </location>
</feature>
<keyword evidence="6" id="KW-0732">Signal</keyword>
<evidence type="ECO:0000256" key="3">
    <source>
        <dbReference type="ARBA" id="ARBA00022989"/>
    </source>
</evidence>
<feature type="transmembrane region" description="Helical" evidence="5">
    <location>
        <begin position="62"/>
        <end position="82"/>
    </location>
</feature>
<evidence type="ECO:0000256" key="4">
    <source>
        <dbReference type="ARBA" id="ARBA00023136"/>
    </source>
</evidence>
<evidence type="ECO:0008006" key="9">
    <source>
        <dbReference type="Google" id="ProtNLM"/>
    </source>
</evidence>
<evidence type="ECO:0000313" key="7">
    <source>
        <dbReference type="EMBL" id="WIA17975.1"/>
    </source>
</evidence>
<dbReference type="Proteomes" id="UP001244341">
    <property type="component" value="Chromosome 9b"/>
</dbReference>
<keyword evidence="4 5" id="KW-0472">Membrane</keyword>
<comment type="subcellular location">
    <subcellularLocation>
        <location evidence="1">Membrane</location>
        <topology evidence="1">Multi-pass membrane protein</topology>
    </subcellularLocation>
</comment>
<evidence type="ECO:0000256" key="6">
    <source>
        <dbReference type="SAM" id="SignalP"/>
    </source>
</evidence>
<evidence type="ECO:0000256" key="2">
    <source>
        <dbReference type="ARBA" id="ARBA00022692"/>
    </source>
</evidence>
<organism evidence="7 8">
    <name type="scientific">Tetradesmus obliquus</name>
    <name type="common">Green alga</name>
    <name type="synonym">Acutodesmus obliquus</name>
    <dbReference type="NCBI Taxonomy" id="3088"/>
    <lineage>
        <taxon>Eukaryota</taxon>
        <taxon>Viridiplantae</taxon>
        <taxon>Chlorophyta</taxon>
        <taxon>core chlorophytes</taxon>
        <taxon>Chlorophyceae</taxon>
        <taxon>CS clade</taxon>
        <taxon>Sphaeropleales</taxon>
        <taxon>Scenedesmaceae</taxon>
        <taxon>Tetradesmus</taxon>
    </lineage>
</organism>
<dbReference type="SUPFAM" id="SSF144091">
    <property type="entry name" value="Rhomboid-like"/>
    <property type="match status" value="1"/>
</dbReference>
<sequence>MLVLVTWAVFLLQWWPALPELWKLLQQAGPVKAATALLFMYPDTAATHALCLDLAKVQAGTGLSGFFTSGLLHSGLAATWLYSSTLADAGRWLEIGWGPMELLATYVITSFCASLAHTAAGSTMVGVAGAGAVLGLYTTWVLLAVQHLSQDVPTARLGINIGVLLLLSLGLGVIQPAIGAASVFGGMFGGVLALKLALPLAAGLRWSLSVPVLLLLFVVRMGIDALKLALLLLVPLLVAAVQGVLGVVQAVRKV</sequence>
<feature type="signal peptide" evidence="6">
    <location>
        <begin position="1"/>
        <end position="19"/>
    </location>
</feature>
<feature type="transmembrane region" description="Helical" evidence="5">
    <location>
        <begin position="157"/>
        <end position="174"/>
    </location>
</feature>
<proteinExistence type="predicted"/>